<name>A0A7E4ZWK5_PANRE</name>
<proteinExistence type="predicted"/>
<protein>
    <submittedName>
        <fullName evidence="4">cGMP-dependent protein kinase interacting domain-containing protein</fullName>
    </submittedName>
</protein>
<dbReference type="PANTHER" id="PTHR37960:SF1">
    <property type="entry name" value="BZIP DOMAIN-CONTAINING PROTEIN"/>
    <property type="match status" value="1"/>
</dbReference>
<organism evidence="3 4">
    <name type="scientific">Panagrellus redivivus</name>
    <name type="common">Microworm</name>
    <dbReference type="NCBI Taxonomy" id="6233"/>
    <lineage>
        <taxon>Eukaryota</taxon>
        <taxon>Metazoa</taxon>
        <taxon>Ecdysozoa</taxon>
        <taxon>Nematoda</taxon>
        <taxon>Chromadorea</taxon>
        <taxon>Rhabditida</taxon>
        <taxon>Tylenchina</taxon>
        <taxon>Panagrolaimomorpha</taxon>
        <taxon>Panagrolaimoidea</taxon>
        <taxon>Panagrolaimidae</taxon>
        <taxon>Panagrellus</taxon>
    </lineage>
</organism>
<reference evidence="4" key="2">
    <citation type="submission" date="2020-10" db="UniProtKB">
        <authorList>
            <consortium name="WormBaseParasite"/>
        </authorList>
    </citation>
    <scope>IDENTIFICATION</scope>
</reference>
<sequence length="411" mass="46424">MKSLRNIFRGKTATVPKEKDENKENNSDDSRRVHFAYNSPPKRAHNQDHQQRTKKRPTAFTDDMYLGATSAYHVPTKPRTRRPLRSCPGGFSPNRAASSSDEETLVSENHRRNRGTTQFHDISTRPPAHQQLRHLKTSAGLGVQTSSEYGSGDPSPVSDVLRHYNENRFEAESRKYIKYEQYKKYKNRYITACNNNVHTEEMLKRAYAENSELQHNFMKIKRENDELRTRIAQLETEALQHHRMMSMSTQQHRLPFYPPPNMSVFNPPMPVHNHSTQGGIGAGEMLASHLTLPSSSSSTAPIGNAYCDEDGDETKNFRNQHGESVDDSIGNEASSMSISSIENARHSTDPIHSPEQPPLALVNLHDDDGYQSNQTLKSDPATIDDQTTPVKPSTVIRRAVKPRNASLPDTL</sequence>
<keyword evidence="3" id="KW-1185">Reference proteome</keyword>
<feature type="compositionally biased region" description="Basic and acidic residues" evidence="2">
    <location>
        <begin position="313"/>
        <end position="324"/>
    </location>
</feature>
<feature type="coiled-coil region" evidence="1">
    <location>
        <begin position="203"/>
        <end position="244"/>
    </location>
</feature>
<evidence type="ECO:0000256" key="2">
    <source>
        <dbReference type="SAM" id="MobiDB-lite"/>
    </source>
</evidence>
<feature type="region of interest" description="Disordered" evidence="2">
    <location>
        <begin position="1"/>
        <end position="61"/>
    </location>
</feature>
<dbReference type="WBParaSite" id="Pan_g21992.t1">
    <property type="protein sequence ID" value="Pan_g21992.t1"/>
    <property type="gene ID" value="Pan_g21992"/>
</dbReference>
<dbReference type="AlphaFoldDB" id="A0A7E4ZWK5"/>
<feature type="region of interest" description="Disordered" evidence="2">
    <location>
        <begin position="292"/>
        <end position="411"/>
    </location>
</feature>
<dbReference type="Proteomes" id="UP000492821">
    <property type="component" value="Unassembled WGS sequence"/>
</dbReference>
<evidence type="ECO:0000256" key="1">
    <source>
        <dbReference type="SAM" id="Coils"/>
    </source>
</evidence>
<accession>A0A7E4ZWK5</accession>
<feature type="compositionally biased region" description="Polar residues" evidence="2">
    <location>
        <begin position="331"/>
        <end position="342"/>
    </location>
</feature>
<dbReference type="PANTHER" id="PTHR37960">
    <property type="entry name" value="PROTEIN CBG06493-RELATED"/>
    <property type="match status" value="1"/>
</dbReference>
<evidence type="ECO:0000313" key="4">
    <source>
        <dbReference type="WBParaSite" id="Pan_g21992.t1"/>
    </source>
</evidence>
<keyword evidence="1" id="KW-0175">Coiled coil</keyword>
<evidence type="ECO:0000313" key="3">
    <source>
        <dbReference type="Proteomes" id="UP000492821"/>
    </source>
</evidence>
<feature type="compositionally biased region" description="Low complexity" evidence="2">
    <location>
        <begin position="292"/>
        <end position="301"/>
    </location>
</feature>
<feature type="region of interest" description="Disordered" evidence="2">
    <location>
        <begin position="75"/>
        <end position="108"/>
    </location>
</feature>
<reference evidence="3" key="1">
    <citation type="journal article" date="2013" name="Genetics">
        <title>The draft genome and transcriptome of Panagrellus redivivus are shaped by the harsh demands of a free-living lifestyle.</title>
        <authorList>
            <person name="Srinivasan J."/>
            <person name="Dillman A.R."/>
            <person name="Macchietto M.G."/>
            <person name="Heikkinen L."/>
            <person name="Lakso M."/>
            <person name="Fracchia K.M."/>
            <person name="Antoshechkin I."/>
            <person name="Mortazavi A."/>
            <person name="Wong G."/>
            <person name="Sternberg P.W."/>
        </authorList>
    </citation>
    <scope>NUCLEOTIDE SEQUENCE [LARGE SCALE GENOMIC DNA]</scope>
    <source>
        <strain evidence="3">MT8872</strain>
    </source>
</reference>
<feature type="compositionally biased region" description="Basic and acidic residues" evidence="2">
    <location>
        <begin position="16"/>
        <end position="32"/>
    </location>
</feature>